<dbReference type="Proteomes" id="UP000033636">
    <property type="component" value="Unassembled WGS sequence"/>
</dbReference>
<reference evidence="1" key="1">
    <citation type="submission" date="2024-07" db="EMBL/GenBank/DDBJ databases">
        <title>Metagenome and Metagenome-Assembled Genomes of Archaea from a hot spring from the geothermal field of Los Azufres, Mexico.</title>
        <authorList>
            <person name="Marin-Paredes R."/>
            <person name="Martinez-Romero E."/>
            <person name="Servin-Garciduenas L.E."/>
        </authorList>
    </citation>
    <scope>NUCLEOTIDE SEQUENCE</scope>
</reference>
<gene>
    <name evidence="1" type="ORF">TU35_009220</name>
</gene>
<organism evidence="1 2">
    <name type="scientific">Thermoproteus sp. AZ2</name>
    <dbReference type="NCBI Taxonomy" id="1609232"/>
    <lineage>
        <taxon>Archaea</taxon>
        <taxon>Thermoproteota</taxon>
        <taxon>Thermoprotei</taxon>
        <taxon>Thermoproteales</taxon>
        <taxon>Thermoproteaceae</taxon>
        <taxon>Thermoproteus</taxon>
    </lineage>
</organism>
<evidence type="ECO:0000313" key="1">
    <source>
        <dbReference type="EMBL" id="MFB6491393.1"/>
    </source>
</evidence>
<proteinExistence type="predicted"/>
<accession>A0ACC6V2U8</accession>
<dbReference type="EMBL" id="JZWT02000032">
    <property type="protein sequence ID" value="MFB6491393.1"/>
    <property type="molecule type" value="Genomic_DNA"/>
</dbReference>
<sequence length="310" mass="33615">MGYVKLSELLARSPVDVPRLITERVRALGVGGVLKALGERLKGLDEVALDVLSALMVGRHVVLVGPVGVGKTTLAEAVAEILSLGDPPYVEVACHSHMTAVDLTGDIDIAVVLQAGLDHPLAYIPGPLVEAHGRILVLDEINRLNPYSQAALLQALQEHYVVVRGYRIRSDFAMIGTANPSEYEGVYELSEALADRVKFVEMDYPSADVLRAVLKWRVEEALRHIGVEVPDYVIELAAKFAENLREAGAPASIRALTYSIAGAIAKSWAKGGDISLSELKRQIRANFSRQLRRDDADEIIDRALLKAANG</sequence>
<name>A0ACC6V2U8_9CREN</name>
<protein>
    <submittedName>
        <fullName evidence="1">AAA family ATPase</fullName>
    </submittedName>
</protein>
<evidence type="ECO:0000313" key="2">
    <source>
        <dbReference type="Proteomes" id="UP000033636"/>
    </source>
</evidence>
<comment type="caution">
    <text evidence="1">The sequence shown here is derived from an EMBL/GenBank/DDBJ whole genome shotgun (WGS) entry which is preliminary data.</text>
</comment>